<proteinExistence type="predicted"/>
<accession>A0A811UY35</accession>
<protein>
    <submittedName>
        <fullName evidence="1">(Mediterranean fruit fly) hypothetical protein</fullName>
    </submittedName>
</protein>
<sequence length="51" mass="5820">MADERHDFIMFLLETARQPTPPAGELAKKKQSPCLKTSSPTDYTFATYNDR</sequence>
<keyword evidence="2" id="KW-1185">Reference proteome</keyword>
<dbReference type="AlphaFoldDB" id="A0A811UY35"/>
<evidence type="ECO:0000313" key="1">
    <source>
        <dbReference type="EMBL" id="CAD7001993.1"/>
    </source>
</evidence>
<comment type="caution">
    <text evidence="1">The sequence shown here is derived from an EMBL/GenBank/DDBJ whole genome shotgun (WGS) entry which is preliminary data.</text>
</comment>
<organism evidence="1 2">
    <name type="scientific">Ceratitis capitata</name>
    <name type="common">Mediterranean fruit fly</name>
    <name type="synonym">Tephritis capitata</name>
    <dbReference type="NCBI Taxonomy" id="7213"/>
    <lineage>
        <taxon>Eukaryota</taxon>
        <taxon>Metazoa</taxon>
        <taxon>Ecdysozoa</taxon>
        <taxon>Arthropoda</taxon>
        <taxon>Hexapoda</taxon>
        <taxon>Insecta</taxon>
        <taxon>Pterygota</taxon>
        <taxon>Neoptera</taxon>
        <taxon>Endopterygota</taxon>
        <taxon>Diptera</taxon>
        <taxon>Brachycera</taxon>
        <taxon>Muscomorpha</taxon>
        <taxon>Tephritoidea</taxon>
        <taxon>Tephritidae</taxon>
        <taxon>Ceratitis</taxon>
        <taxon>Ceratitis</taxon>
    </lineage>
</organism>
<gene>
    <name evidence="1" type="ORF">CCAP1982_LOCUS10480</name>
</gene>
<reference evidence="1" key="1">
    <citation type="submission" date="2020-11" db="EMBL/GenBank/DDBJ databases">
        <authorList>
            <person name="Whitehead M."/>
        </authorList>
    </citation>
    <scope>NUCLEOTIDE SEQUENCE</scope>
    <source>
        <strain evidence="1">EGII</strain>
    </source>
</reference>
<name>A0A811UY35_CERCA</name>
<dbReference type="EMBL" id="CAJHJT010000023">
    <property type="protein sequence ID" value="CAD7001993.1"/>
    <property type="molecule type" value="Genomic_DNA"/>
</dbReference>
<evidence type="ECO:0000313" key="2">
    <source>
        <dbReference type="Proteomes" id="UP000606786"/>
    </source>
</evidence>
<dbReference type="Proteomes" id="UP000606786">
    <property type="component" value="Unassembled WGS sequence"/>
</dbReference>